<dbReference type="EMBL" id="KX029332">
    <property type="protein sequence ID" value="APD70691.1"/>
    <property type="molecule type" value="Genomic_DNA"/>
</dbReference>
<protein>
    <submittedName>
        <fullName evidence="1">Uncharacterized protein</fullName>
    </submittedName>
</protein>
<reference evidence="1" key="1">
    <citation type="submission" date="2016-04" db="EMBL/GenBank/DDBJ databases">
        <title>Complete sequences of multidrug resistance plasmids bearing rmtG16S ribosomal RNA methyltransferase genes.</title>
        <authorList>
            <person name="Bueno M.F.C."/>
            <person name="Francisco G.R."/>
            <person name="Doi Y."/>
            <person name="Garcia D.O."/>
        </authorList>
    </citation>
    <scope>NUCLEOTIDE SEQUENCE</scope>
    <source>
        <strain evidence="1">Kp84/11</strain>
        <plasmid evidence="1">unnamed</plasmid>
    </source>
</reference>
<sequence>MISTPFYKIGYLNPQTIPDILQIKPSRCLFAVGYLKPYQILDACSCKKPFVRNRIPGFSGHP</sequence>
<proteinExistence type="predicted"/>
<organism evidence="1">
    <name type="scientific">Klebsiella pneumoniae</name>
    <dbReference type="NCBI Taxonomy" id="573"/>
    <lineage>
        <taxon>Bacteria</taxon>
        <taxon>Pseudomonadati</taxon>
        <taxon>Pseudomonadota</taxon>
        <taxon>Gammaproteobacteria</taxon>
        <taxon>Enterobacterales</taxon>
        <taxon>Enterobacteriaceae</taxon>
        <taxon>Klebsiella/Raoultella group</taxon>
        <taxon>Klebsiella</taxon>
        <taxon>Klebsiella pneumoniae complex</taxon>
    </lineage>
</organism>
<name>A0A1J0QZL1_KLEPN</name>
<dbReference type="AlphaFoldDB" id="A0A1J0QZL1"/>
<evidence type="ECO:0000313" key="1">
    <source>
        <dbReference type="EMBL" id="APD70691.1"/>
    </source>
</evidence>
<geneLocation type="plasmid" evidence="1">
    <name>unnamed</name>
</geneLocation>
<keyword evidence="1" id="KW-0614">Plasmid</keyword>
<accession>A0A1J0QZL1</accession>
<dbReference type="RefSeq" id="WP_227645763.1">
    <property type="nucleotide sequence ID" value="NZ_CABWWA010000410.1"/>
</dbReference>